<dbReference type="PANTHER" id="PTHR30619">
    <property type="entry name" value="DNA INTERNALIZATION/COMPETENCE PROTEIN COMEC/REC2"/>
    <property type="match status" value="1"/>
</dbReference>
<accession>A0A0W0R9K9</accession>
<evidence type="ECO:0000313" key="1">
    <source>
        <dbReference type="EMBL" id="KTC67691.1"/>
    </source>
</evidence>
<dbReference type="STRING" id="447.Lboz_3505"/>
<name>A0A0W0R9K9_LEGBO</name>
<dbReference type="RefSeq" id="WP_058461011.1">
    <property type="nucleotide sequence ID" value="NZ_CAAAIY010000034.1"/>
</dbReference>
<comment type="caution">
    <text evidence="1">The sequence shown here is derived from an EMBL/GenBank/DDBJ whole genome shotgun (WGS) entry which is preliminary data.</text>
</comment>
<dbReference type="Proteomes" id="UP000054695">
    <property type="component" value="Unassembled WGS sequence"/>
</dbReference>
<dbReference type="InterPro" id="IPR052159">
    <property type="entry name" value="Competence_DNA_uptake"/>
</dbReference>
<dbReference type="Gene3D" id="3.60.15.10">
    <property type="entry name" value="Ribonuclease Z/Hydroxyacylglutathione hydrolase-like"/>
    <property type="match status" value="1"/>
</dbReference>
<dbReference type="PANTHER" id="PTHR30619:SF1">
    <property type="entry name" value="RECOMBINATION PROTEIN 2"/>
    <property type="match status" value="1"/>
</dbReference>
<organism evidence="1 2">
    <name type="scientific">Legionella bozemanae</name>
    <name type="common">Fluoribacter bozemanae</name>
    <dbReference type="NCBI Taxonomy" id="447"/>
    <lineage>
        <taxon>Bacteria</taxon>
        <taxon>Pseudomonadati</taxon>
        <taxon>Pseudomonadota</taxon>
        <taxon>Gammaproteobacteria</taxon>
        <taxon>Legionellales</taxon>
        <taxon>Legionellaceae</taxon>
        <taxon>Legionella</taxon>
    </lineage>
</organism>
<dbReference type="EMBL" id="LNXU01000058">
    <property type="protein sequence ID" value="KTC67691.1"/>
    <property type="molecule type" value="Genomic_DNA"/>
</dbReference>
<dbReference type="OrthoDB" id="9761531at2"/>
<protein>
    <submittedName>
        <fullName evidence="1">DNA uptake/competence protein ComA</fullName>
    </submittedName>
</protein>
<sequence>MGIVHFLNVKNGDCSIIQHPSGHVTVIDVCNARKHKDKHINISELITNLNKNATSHQKSNPTNPITYIKQHGIKEIFRFILTHPDMDHMDGIKDFFDEFHPTNFWDIKNKSVKSNWSNGPYREEDWQFYCSLRDGNTNSSIKRLNLYAGAQGQFFNQDQNGKNGADGLYVLAPTQELVNHANVSDDYNDASYVILYRSNAGRILFTGDSHDKTWAHLLANHHNDIADIDVLIAPHHGRDSDRSYDFLDVVRPKLTLFGNAPSEHLGYGAWSRRGLKLITNNQGGDIIIDTNGTGMNIYVTSENYAKQQNANTYYSSDLHAYYLGYLHARTPQFTE</sequence>
<keyword evidence="2" id="KW-1185">Reference proteome</keyword>
<dbReference type="InterPro" id="IPR036866">
    <property type="entry name" value="RibonucZ/Hydroxyglut_hydro"/>
</dbReference>
<dbReference type="AlphaFoldDB" id="A0A0W0R9K9"/>
<reference evidence="1 2" key="1">
    <citation type="submission" date="2015-11" db="EMBL/GenBank/DDBJ databases">
        <title>Genomic analysis of 38 Legionella species identifies large and diverse effector repertoires.</title>
        <authorList>
            <person name="Burstein D."/>
            <person name="Amaro F."/>
            <person name="Zusman T."/>
            <person name="Lifshitz Z."/>
            <person name="Cohen O."/>
            <person name="Gilbert J.A."/>
            <person name="Pupko T."/>
            <person name="Shuman H.A."/>
            <person name="Segal G."/>
        </authorList>
    </citation>
    <scope>NUCLEOTIDE SEQUENCE [LARGE SCALE GENOMIC DNA]</scope>
    <source>
        <strain evidence="1 2">WIGA</strain>
    </source>
</reference>
<gene>
    <name evidence="1" type="primary">comA</name>
    <name evidence="1" type="ORF">Lboz_3505</name>
</gene>
<proteinExistence type="predicted"/>
<dbReference type="SUPFAM" id="SSF56281">
    <property type="entry name" value="Metallo-hydrolase/oxidoreductase"/>
    <property type="match status" value="1"/>
</dbReference>
<evidence type="ECO:0000313" key="2">
    <source>
        <dbReference type="Proteomes" id="UP000054695"/>
    </source>
</evidence>
<dbReference type="PATRIC" id="fig|447.4.peg.3756"/>